<evidence type="ECO:0000313" key="1">
    <source>
        <dbReference type="EMBL" id="UVQ76043.1"/>
    </source>
</evidence>
<organism evidence="2 3">
    <name type="scientific">Bacteroides faecis</name>
    <dbReference type="NCBI Taxonomy" id="674529"/>
    <lineage>
        <taxon>Bacteria</taxon>
        <taxon>Pseudomonadati</taxon>
        <taxon>Bacteroidota</taxon>
        <taxon>Bacteroidia</taxon>
        <taxon>Bacteroidales</taxon>
        <taxon>Bacteroidaceae</taxon>
        <taxon>Bacteroides</taxon>
    </lineage>
</organism>
<evidence type="ECO:0000313" key="2">
    <source>
        <dbReference type="EMBL" id="UVQ76175.1"/>
    </source>
</evidence>
<sequence>MAEIFNNRICVFANELIIFNPKTQVGSEDGFIPEGTYYSMVRNGQLIVLRRGIPGCPALVDFETMRKDVKKGYIVRKGDPRAEIAAKTQKSILEDAIVYSNAAYEFFSVKYRYDGDKKLPPRRLTNIPLMCAS</sequence>
<dbReference type="EMBL" id="CP103141">
    <property type="protein sequence ID" value="UVQ76043.1"/>
    <property type="molecule type" value="Genomic_DNA"/>
</dbReference>
<protein>
    <submittedName>
        <fullName evidence="2">Uncharacterized protein</fullName>
    </submittedName>
</protein>
<gene>
    <name evidence="1" type="ORF">NXY30_06600</name>
    <name evidence="2" type="ORF">NXY30_07280</name>
</gene>
<name>A0ABY5TEQ6_9BACE</name>
<reference evidence="2" key="1">
    <citation type="submission" date="2022-08" db="EMBL/GenBank/DDBJ databases">
        <title>Genome Sequencing of Bacteroides fragilis Group Isolates with Nanopore Technology.</title>
        <authorList>
            <person name="Tisza M.J."/>
            <person name="Smith D."/>
            <person name="Dekker J.P."/>
        </authorList>
    </citation>
    <scope>NUCLEOTIDE SEQUENCE</scope>
    <source>
        <strain evidence="2">BFG-527</strain>
    </source>
</reference>
<proteinExistence type="predicted"/>
<accession>A0ABY5TEQ6</accession>
<evidence type="ECO:0000313" key="3">
    <source>
        <dbReference type="Proteomes" id="UP001060104"/>
    </source>
</evidence>
<dbReference type="EMBL" id="CP103141">
    <property type="protein sequence ID" value="UVQ76175.1"/>
    <property type="molecule type" value="Genomic_DNA"/>
</dbReference>
<keyword evidence="3" id="KW-1185">Reference proteome</keyword>
<dbReference type="RefSeq" id="WP_258899639.1">
    <property type="nucleotide sequence ID" value="NZ_CP103141.1"/>
</dbReference>
<dbReference type="Proteomes" id="UP001060104">
    <property type="component" value="Chromosome"/>
</dbReference>